<reference evidence="8" key="1">
    <citation type="journal article" date="2013" name="Genome">
        <title>Draft Genome Sequences of Porphyromonas crevioricanis JCM 15906T and Porphyromonas cansulci JCM 13913T Isolated from a Canine Oral Cavity.</title>
        <authorList>
            <person name="Sakamoto M."/>
            <person name="Tanaka N."/>
            <person name="Shiwa Y."/>
            <person name="Yoshikawa H."/>
            <person name="Ohkuma M."/>
        </authorList>
    </citation>
    <scope>NUCLEOTIDE SEQUENCE [LARGE SCALE GENOMIC DNA]</scope>
    <source>
        <strain evidence="8">JCM 15906</strain>
    </source>
</reference>
<dbReference type="CDD" id="cd11644">
    <property type="entry name" value="Precorrin-6Y-MT"/>
    <property type="match status" value="1"/>
</dbReference>
<evidence type="ECO:0000256" key="5">
    <source>
        <dbReference type="ARBA" id="ARBA00022691"/>
    </source>
</evidence>
<dbReference type="InterPro" id="IPR000878">
    <property type="entry name" value="4pyrrol_Mease"/>
</dbReference>
<evidence type="ECO:0000313" key="8">
    <source>
        <dbReference type="Proteomes" id="UP000018031"/>
    </source>
</evidence>
<dbReference type="InterPro" id="IPR006365">
    <property type="entry name" value="Cbl_synth_CobL"/>
</dbReference>
<dbReference type="InterPro" id="IPR014777">
    <property type="entry name" value="4pyrrole_Mease_sub1"/>
</dbReference>
<dbReference type="NCBIfam" id="TIGR02467">
    <property type="entry name" value="CbiE"/>
    <property type="match status" value="1"/>
</dbReference>
<dbReference type="PANTHER" id="PTHR43182:SF1">
    <property type="entry name" value="COBALT-PRECORRIN-7 C(5)-METHYLTRANSFERASE"/>
    <property type="match status" value="1"/>
</dbReference>
<comment type="pathway">
    <text evidence="1">Cofactor biosynthesis; adenosylcobalamin biosynthesis.</text>
</comment>
<keyword evidence="5" id="KW-0949">S-adenosyl-L-methionine</keyword>
<name>T1CQA9_9PORP</name>
<keyword evidence="2" id="KW-0169">Cobalamin biosynthesis</keyword>
<gene>
    <name evidence="7" type="ORF">PORCRE_968</name>
</gene>
<dbReference type="PANTHER" id="PTHR43182">
    <property type="entry name" value="COBALT-PRECORRIN-6B C(15)-METHYLTRANSFERASE (DECARBOXYLATING)"/>
    <property type="match status" value="1"/>
</dbReference>
<dbReference type="CDD" id="cd02440">
    <property type="entry name" value="AdoMet_MTases"/>
    <property type="match status" value="1"/>
</dbReference>
<dbReference type="Proteomes" id="UP000018031">
    <property type="component" value="Unassembled WGS sequence"/>
</dbReference>
<proteinExistence type="predicted"/>
<dbReference type="NCBIfam" id="TIGR02469">
    <property type="entry name" value="CbiT"/>
    <property type="match status" value="1"/>
</dbReference>
<dbReference type="EC" id="2.1.1.-" evidence="7"/>
<dbReference type="GO" id="GO:0032259">
    <property type="term" value="P:methylation"/>
    <property type="evidence" value="ECO:0007669"/>
    <property type="project" value="UniProtKB-KW"/>
</dbReference>
<sequence>MSQVSVQGGSEGRAIRFFVIGITDQSEPHLSPELCKLISRAQVFSGGIRHRGIVEPYLPASYIWIDVTVPLEKVFVRYRDHQEIVVFASGDPLFYGYAGTLLREFPSAEIRVYPVFNSLQMLAHKLSLPYEDMRVVSLTGRPWIGLDRALIEREKKIGLLTDRKHTPSAIAKRLIEYGFDEYSMTIGELLGNRNQEHLSIRMSLHQAADYEALSPNVVLLQAEEVKPRYFGIDESRFSLLNGRARMITKMPIRLSSLAALGLPGRRCLWDIGFCTGSVSIEAKLLSPQTQVESFEIRPEGEELMRENARRFGCPGIEVHIGDFFSFSLEDLPRPDAVFIGGHGGRLVEMIQRVAPYMVSGGVLVFNSVSSESRSAFDEGCRLAGLLPDLSRIIKVDEHNPIDIVRATKPSV</sequence>
<feature type="domain" description="Tetrapyrrole methylase" evidence="6">
    <location>
        <begin position="75"/>
        <end position="198"/>
    </location>
</feature>
<evidence type="ECO:0000313" key="7">
    <source>
        <dbReference type="EMBL" id="GAD05268.1"/>
    </source>
</evidence>
<dbReference type="InterPro" id="IPR012818">
    <property type="entry name" value="CbiE"/>
</dbReference>
<keyword evidence="3 7" id="KW-0489">Methyltransferase</keyword>
<dbReference type="EMBL" id="BAOU01000024">
    <property type="protein sequence ID" value="GAD05268.1"/>
    <property type="molecule type" value="Genomic_DNA"/>
</dbReference>
<reference evidence="7 8" key="2">
    <citation type="journal article" date="2013" name="Genome Announc.">
        <title>Draft Genome Sequences of Porphyromonas crevioricanis JCM 15906T and Porphyromonas cansulci JCM 13913T Isolated from a Canine Oral Cavity.</title>
        <authorList>
            <person name="Sakamoto M."/>
            <person name="Tanaka N."/>
            <person name="Shiwa Y."/>
            <person name="Yoshikawa H."/>
            <person name="Ohkuma M."/>
        </authorList>
    </citation>
    <scope>NUCLEOTIDE SEQUENCE [LARGE SCALE GENOMIC DNA]</scope>
    <source>
        <strain evidence="7 8">JCM 15906</strain>
    </source>
</reference>
<evidence type="ECO:0000256" key="3">
    <source>
        <dbReference type="ARBA" id="ARBA00022603"/>
    </source>
</evidence>
<evidence type="ECO:0000256" key="2">
    <source>
        <dbReference type="ARBA" id="ARBA00022573"/>
    </source>
</evidence>
<dbReference type="AlphaFoldDB" id="T1CQA9"/>
<dbReference type="InterPro" id="IPR014008">
    <property type="entry name" value="Cbl_synth_MTase_CbiT"/>
</dbReference>
<dbReference type="Gene3D" id="3.40.1010.10">
    <property type="entry name" value="Cobalt-precorrin-4 Transmethylase, Domain 1"/>
    <property type="match status" value="1"/>
</dbReference>
<dbReference type="InterPro" id="IPR035996">
    <property type="entry name" value="4pyrrol_Methylase_sf"/>
</dbReference>
<dbReference type="UniPathway" id="UPA00148"/>
<dbReference type="Pfam" id="PF00590">
    <property type="entry name" value="TP_methylase"/>
    <property type="match status" value="1"/>
</dbReference>
<dbReference type="InterPro" id="IPR050714">
    <property type="entry name" value="Cobalamin_biosynth_MTase"/>
</dbReference>
<dbReference type="PIRSF" id="PIRSF036428">
    <property type="entry name" value="CobL"/>
    <property type="match status" value="1"/>
</dbReference>
<dbReference type="RefSeq" id="WP_023937355.1">
    <property type="nucleotide sequence ID" value="NZ_BAOU01000024.1"/>
</dbReference>
<protein>
    <submittedName>
        <fullName evidence="7">Cobalt-precorrin-6y C5-methyltransferase</fullName>
        <ecNumber evidence="7">2.1.1.-</ecNumber>
    </submittedName>
</protein>
<dbReference type="InterPro" id="IPR029063">
    <property type="entry name" value="SAM-dependent_MTases_sf"/>
</dbReference>
<organism evidence="7 8">
    <name type="scientific">Porphyromonas crevioricanis JCM 15906</name>
    <dbReference type="NCBI Taxonomy" id="1305617"/>
    <lineage>
        <taxon>Bacteria</taxon>
        <taxon>Pseudomonadati</taxon>
        <taxon>Bacteroidota</taxon>
        <taxon>Bacteroidia</taxon>
        <taxon>Bacteroidales</taxon>
        <taxon>Porphyromonadaceae</taxon>
        <taxon>Porphyromonas</taxon>
    </lineage>
</organism>
<accession>T1CQA9</accession>
<dbReference type="GO" id="GO:0008276">
    <property type="term" value="F:protein methyltransferase activity"/>
    <property type="evidence" value="ECO:0007669"/>
    <property type="project" value="InterPro"/>
</dbReference>
<evidence type="ECO:0000256" key="4">
    <source>
        <dbReference type="ARBA" id="ARBA00022679"/>
    </source>
</evidence>
<dbReference type="SUPFAM" id="SSF53790">
    <property type="entry name" value="Tetrapyrrole methylase"/>
    <property type="match status" value="1"/>
</dbReference>
<evidence type="ECO:0000259" key="6">
    <source>
        <dbReference type="Pfam" id="PF00590"/>
    </source>
</evidence>
<evidence type="ECO:0000256" key="1">
    <source>
        <dbReference type="ARBA" id="ARBA00004953"/>
    </source>
</evidence>
<keyword evidence="4 7" id="KW-0808">Transferase</keyword>
<comment type="caution">
    <text evidence="7">The sequence shown here is derived from an EMBL/GenBank/DDBJ whole genome shotgun (WGS) entry which is preliminary data.</text>
</comment>
<dbReference type="GO" id="GO:0009236">
    <property type="term" value="P:cobalamin biosynthetic process"/>
    <property type="evidence" value="ECO:0007669"/>
    <property type="project" value="UniProtKB-UniPathway"/>
</dbReference>
<dbReference type="SUPFAM" id="SSF53335">
    <property type="entry name" value="S-adenosyl-L-methionine-dependent methyltransferases"/>
    <property type="match status" value="1"/>
</dbReference>
<dbReference type="Gene3D" id="3.40.50.150">
    <property type="entry name" value="Vaccinia Virus protein VP39"/>
    <property type="match status" value="1"/>
</dbReference>